<evidence type="ECO:0000313" key="1">
    <source>
        <dbReference type="EMBL" id="CAG8755078.1"/>
    </source>
</evidence>
<proteinExistence type="predicted"/>
<dbReference type="EMBL" id="CAJVQC010033870">
    <property type="protein sequence ID" value="CAG8755078.1"/>
    <property type="molecule type" value="Genomic_DNA"/>
</dbReference>
<feature type="non-terminal residue" evidence="1">
    <location>
        <position position="90"/>
    </location>
</feature>
<evidence type="ECO:0000313" key="2">
    <source>
        <dbReference type="Proteomes" id="UP000789920"/>
    </source>
</evidence>
<comment type="caution">
    <text evidence="1">The sequence shown here is derived from an EMBL/GenBank/DDBJ whole genome shotgun (WGS) entry which is preliminary data.</text>
</comment>
<name>A0ACA9QMK9_9GLOM</name>
<keyword evidence="2" id="KW-1185">Reference proteome</keyword>
<dbReference type="Proteomes" id="UP000789920">
    <property type="component" value="Unassembled WGS sequence"/>
</dbReference>
<accession>A0ACA9QMK9</accession>
<reference evidence="1" key="1">
    <citation type="submission" date="2021-06" db="EMBL/GenBank/DDBJ databases">
        <authorList>
            <person name="Kallberg Y."/>
            <person name="Tangrot J."/>
            <person name="Rosling A."/>
        </authorList>
    </citation>
    <scope>NUCLEOTIDE SEQUENCE</scope>
    <source>
        <strain evidence="1">MA461A</strain>
    </source>
</reference>
<gene>
    <name evidence="1" type="ORF">RPERSI_LOCUS14592</name>
</gene>
<organism evidence="1 2">
    <name type="scientific">Racocetra persica</name>
    <dbReference type="NCBI Taxonomy" id="160502"/>
    <lineage>
        <taxon>Eukaryota</taxon>
        <taxon>Fungi</taxon>
        <taxon>Fungi incertae sedis</taxon>
        <taxon>Mucoromycota</taxon>
        <taxon>Glomeromycotina</taxon>
        <taxon>Glomeromycetes</taxon>
        <taxon>Diversisporales</taxon>
        <taxon>Gigasporaceae</taxon>
        <taxon>Racocetra</taxon>
    </lineage>
</organism>
<sequence>MILLDLSHKTAFLVTLGSASRPSDLYIIELKTLQKSESGISIAITDPKEVNISISHCGNRNISKKIFIDYYEDSELCPASAILKLLELTQ</sequence>
<protein>
    <submittedName>
        <fullName evidence="1">16761_t:CDS:1</fullName>
    </submittedName>
</protein>